<dbReference type="CDD" id="cd16917">
    <property type="entry name" value="HATPase_UhpB-NarQ-NarX-like"/>
    <property type="match status" value="1"/>
</dbReference>
<keyword evidence="4" id="KW-0418">Kinase</keyword>
<gene>
    <name evidence="10" type="ORF">I6H88_17480</name>
</gene>
<comment type="catalytic activity">
    <reaction evidence="1">
        <text>ATP + protein L-histidine = ADP + protein N-phospho-L-histidine.</text>
        <dbReference type="EC" id="2.7.13.3"/>
    </reaction>
</comment>
<dbReference type="Gene3D" id="1.20.5.1930">
    <property type="match status" value="1"/>
</dbReference>
<keyword evidence="6" id="KW-1133">Transmembrane helix</keyword>
<proteinExistence type="predicted"/>
<feature type="domain" description="Histidine kinase/HSP90-like ATPase" evidence="7">
    <location>
        <begin position="537"/>
        <end position="586"/>
    </location>
</feature>
<evidence type="ECO:0000256" key="5">
    <source>
        <dbReference type="ARBA" id="ARBA00023012"/>
    </source>
</evidence>
<dbReference type="Gene3D" id="2.60.40.2380">
    <property type="match status" value="1"/>
</dbReference>
<dbReference type="AlphaFoldDB" id="A0A7T7ZXB7"/>
<dbReference type="SUPFAM" id="SSF55874">
    <property type="entry name" value="ATPase domain of HSP90 chaperone/DNA topoisomerase II/histidine kinase"/>
    <property type="match status" value="1"/>
</dbReference>
<sequence length="632" mass="73784">MPFRNLYTRIFLLTVVICCSVRLLANSKDTLKLSGANSINIIPYLRYYKDCDKLSEKAIWNKYLAGSFRQHNDEHVINNGFTTCSYWYTLTISNISDREELYYWNFYNDGILFTLYETDGLYQLKKAGSLNNRLSLSERKIPIRSLTFPVNFKLGETKHFFLKTQAIGHANLYFPTDISTEKDILIYEVDFAFLMGRYYGFFLFSALFNLLLFIIIRRRLYGYMFGYTSFLLMFALSEYLYDPYFYPEQVYIWISICPKMFYILCALFFYTKVFQKFTNHSSFLPEWNRILNYSNSFLLVIAILFFILKIIFRTDNGFSSSFYLIISTIIGTHLILLFTNIFYSAGKGNKYTCYYLLCNIIFIASIIIYILNTLDLTSVRVMLQPGYMIIGMAFELITLSIVFIIKYRNDFIGLNRKLQKEKEQQVFLASELIKSQETERQAIADNLHDGLGNTLNALKLTLASTGNFENDNIQKIFTLANQQFRELIYQIAPKEIGEYGLYRATEQSLNVFKASRIQFSINFMGNENLLHEDLKINIYRIFQELINNIIRHSDAAFVDITMDTNEKEFILQIEDNGKGVVQNTAEGMGVKSIKNRTAYYNGTYHQENLNPGMISIIQIPLNNENNKNYYSG</sequence>
<keyword evidence="11" id="KW-1185">Reference proteome</keyword>
<dbReference type="PANTHER" id="PTHR24421">
    <property type="entry name" value="NITRATE/NITRITE SENSOR PROTEIN NARX-RELATED"/>
    <property type="match status" value="1"/>
</dbReference>
<dbReference type="Pfam" id="PF02518">
    <property type="entry name" value="HATPase_c"/>
    <property type="match status" value="1"/>
</dbReference>
<feature type="transmembrane region" description="Helical" evidence="6">
    <location>
        <begin position="290"/>
        <end position="312"/>
    </location>
</feature>
<dbReference type="GO" id="GO:0000160">
    <property type="term" value="P:phosphorelay signal transduction system"/>
    <property type="evidence" value="ECO:0007669"/>
    <property type="project" value="UniProtKB-KW"/>
</dbReference>
<feature type="transmembrane region" description="Helical" evidence="6">
    <location>
        <begin position="223"/>
        <end position="244"/>
    </location>
</feature>
<dbReference type="PANTHER" id="PTHR24421:SF10">
    <property type="entry name" value="NITRATE_NITRITE SENSOR PROTEIN NARQ"/>
    <property type="match status" value="1"/>
</dbReference>
<feature type="domain" description="7TM-DISM receptor extracellular" evidence="8">
    <location>
        <begin position="193"/>
        <end position="403"/>
    </location>
</feature>
<keyword evidence="5" id="KW-0902">Two-component regulatory system</keyword>
<dbReference type="KEGG" id="egm:AYC65_06790"/>
<dbReference type="Gene3D" id="3.30.565.10">
    <property type="entry name" value="Histidine kinase-like ATPase, C-terminal domain"/>
    <property type="match status" value="1"/>
</dbReference>
<evidence type="ECO:0000313" key="11">
    <source>
        <dbReference type="Proteomes" id="UP000595426"/>
    </source>
</evidence>
<dbReference type="EC" id="2.7.13.3" evidence="2"/>
<evidence type="ECO:0000256" key="6">
    <source>
        <dbReference type="SAM" id="Phobius"/>
    </source>
</evidence>
<feature type="transmembrane region" description="Helical" evidence="6">
    <location>
        <begin position="354"/>
        <end position="374"/>
    </location>
</feature>
<evidence type="ECO:0000259" key="7">
    <source>
        <dbReference type="Pfam" id="PF02518"/>
    </source>
</evidence>
<feature type="transmembrane region" description="Helical" evidence="6">
    <location>
        <begin position="250"/>
        <end position="270"/>
    </location>
</feature>
<accession>A0A7T7ZXB7</accession>
<dbReference type="GeneID" id="93132602"/>
<keyword evidence="6" id="KW-0472">Membrane</keyword>
<dbReference type="Pfam" id="PF07696">
    <property type="entry name" value="7TMR-DISMED2"/>
    <property type="match status" value="1"/>
</dbReference>
<dbReference type="InterPro" id="IPR011622">
    <property type="entry name" value="7TMR_DISM_rcpt_extracell_dom2"/>
</dbReference>
<evidence type="ECO:0000256" key="1">
    <source>
        <dbReference type="ARBA" id="ARBA00000085"/>
    </source>
</evidence>
<evidence type="ECO:0000259" key="9">
    <source>
        <dbReference type="Pfam" id="PF07696"/>
    </source>
</evidence>
<reference evidence="10 11" key="1">
    <citation type="submission" date="2020-12" db="EMBL/GenBank/DDBJ databases">
        <title>FDA dAtabase for Regulatory Grade micrObial Sequences (FDA-ARGOS): Supporting development and validation of Infectious Disease Dx tests.</title>
        <authorList>
            <person name="Kerrigan L."/>
            <person name="Long C."/>
            <person name="Tallon L."/>
            <person name="Sadzewicz L."/>
            <person name="Zhao X."/>
            <person name="Boylan J."/>
            <person name="Ott S."/>
            <person name="Bowen H."/>
            <person name="Vavikolanu K."/>
            <person name="Mehta A."/>
            <person name="Aluvathingal J."/>
            <person name="Nadendla S."/>
            <person name="Yan Y."/>
            <person name="Sichtig H."/>
        </authorList>
    </citation>
    <scope>NUCLEOTIDE SEQUENCE [LARGE SCALE GENOMIC DNA]</scope>
    <source>
        <strain evidence="10 11">FDAARGOS_1031</strain>
    </source>
</reference>
<feature type="transmembrane region" description="Helical" evidence="6">
    <location>
        <begin position="318"/>
        <end position="342"/>
    </location>
</feature>
<keyword evidence="3" id="KW-0808">Transferase</keyword>
<feature type="domain" description="7TM-DISM receptor extracellular" evidence="9">
    <location>
        <begin position="63"/>
        <end position="171"/>
    </location>
</feature>
<evidence type="ECO:0000313" key="10">
    <source>
        <dbReference type="EMBL" id="QQN58198.1"/>
    </source>
</evidence>
<dbReference type="Pfam" id="PF07695">
    <property type="entry name" value="7TMR-DISM_7TM"/>
    <property type="match status" value="1"/>
</dbReference>
<dbReference type="InterPro" id="IPR003594">
    <property type="entry name" value="HATPase_dom"/>
</dbReference>
<dbReference type="Proteomes" id="UP000595426">
    <property type="component" value="Chromosome"/>
</dbReference>
<name>A0A7T7ZXB7_9FLAO</name>
<evidence type="ECO:0000256" key="3">
    <source>
        <dbReference type="ARBA" id="ARBA00022679"/>
    </source>
</evidence>
<evidence type="ECO:0000256" key="2">
    <source>
        <dbReference type="ARBA" id="ARBA00012438"/>
    </source>
</evidence>
<dbReference type="InterPro" id="IPR036890">
    <property type="entry name" value="HATPase_C_sf"/>
</dbReference>
<dbReference type="InterPro" id="IPR050482">
    <property type="entry name" value="Sensor_HK_TwoCompSys"/>
</dbReference>
<dbReference type="RefSeq" id="WP_034867112.1">
    <property type="nucleotide sequence ID" value="NZ_CBCSDR010000001.1"/>
</dbReference>
<dbReference type="InterPro" id="IPR011623">
    <property type="entry name" value="7TMR_DISM_rcpt_extracell_dom1"/>
</dbReference>
<feature type="transmembrane region" description="Helical" evidence="6">
    <location>
        <begin position="198"/>
        <end position="216"/>
    </location>
</feature>
<evidence type="ECO:0000259" key="8">
    <source>
        <dbReference type="Pfam" id="PF07695"/>
    </source>
</evidence>
<dbReference type="OrthoDB" id="9778366at2"/>
<evidence type="ECO:0000256" key="4">
    <source>
        <dbReference type="ARBA" id="ARBA00022777"/>
    </source>
</evidence>
<dbReference type="GO" id="GO:0004673">
    <property type="term" value="F:protein histidine kinase activity"/>
    <property type="evidence" value="ECO:0007669"/>
    <property type="project" value="UniProtKB-EC"/>
</dbReference>
<dbReference type="EMBL" id="CP067018">
    <property type="protein sequence ID" value="QQN58198.1"/>
    <property type="molecule type" value="Genomic_DNA"/>
</dbReference>
<feature type="transmembrane region" description="Helical" evidence="6">
    <location>
        <begin position="386"/>
        <end position="407"/>
    </location>
</feature>
<keyword evidence="6" id="KW-0812">Transmembrane</keyword>
<organism evidence="10 11">
    <name type="scientific">Elizabethkingia bruuniana</name>
    <dbReference type="NCBI Taxonomy" id="1756149"/>
    <lineage>
        <taxon>Bacteria</taxon>
        <taxon>Pseudomonadati</taxon>
        <taxon>Bacteroidota</taxon>
        <taxon>Flavobacteriia</taxon>
        <taxon>Flavobacteriales</taxon>
        <taxon>Weeksellaceae</taxon>
        <taxon>Elizabethkingia</taxon>
    </lineage>
</organism>
<protein>
    <recommendedName>
        <fullName evidence="2">histidine kinase</fullName>
        <ecNumber evidence="2">2.7.13.3</ecNumber>
    </recommendedName>
</protein>